<dbReference type="Pfam" id="PF13968">
    <property type="entry name" value="DUF4220"/>
    <property type="match status" value="1"/>
</dbReference>
<dbReference type="Gene3D" id="1.50.10.20">
    <property type="match status" value="1"/>
</dbReference>
<dbReference type="PANTHER" id="PTHR11764">
    <property type="entry name" value="TERPENE CYCLASE/MUTASE FAMILY MEMBER"/>
    <property type="match status" value="1"/>
</dbReference>
<evidence type="ECO:0000256" key="1">
    <source>
        <dbReference type="SAM" id="MobiDB-lite"/>
    </source>
</evidence>
<evidence type="ECO:0000313" key="7">
    <source>
        <dbReference type="Proteomes" id="UP000008810"/>
    </source>
</evidence>
<dbReference type="Proteomes" id="UP000008810">
    <property type="component" value="Chromosome 3"/>
</dbReference>
<keyword evidence="2" id="KW-0472">Membrane</keyword>
<dbReference type="Gramene" id="KQJ95492">
    <property type="protein sequence ID" value="KQJ95492"/>
    <property type="gene ID" value="BRADI_3g17507v3"/>
</dbReference>
<gene>
    <name evidence="5" type="ORF">BRADI_3g17507v3</name>
</gene>
<dbReference type="PANTHER" id="PTHR11764:SF38">
    <property type="entry name" value="TERPENE CYCLASE_MUTASE FAMILY MEMBER"/>
    <property type="match status" value="1"/>
</dbReference>
<dbReference type="OrthoDB" id="21502at2759"/>
<evidence type="ECO:0000259" key="3">
    <source>
        <dbReference type="Pfam" id="PF13249"/>
    </source>
</evidence>
<keyword evidence="2" id="KW-1133">Transmembrane helix</keyword>
<dbReference type="InParanoid" id="A0A0Q3LSQ3"/>
<feature type="transmembrane region" description="Helical" evidence="2">
    <location>
        <begin position="506"/>
        <end position="530"/>
    </location>
</feature>
<keyword evidence="7" id="KW-1185">Reference proteome</keyword>
<dbReference type="STRING" id="15368.A0A0Q3LSQ3"/>
<reference evidence="5 6" key="1">
    <citation type="journal article" date="2010" name="Nature">
        <title>Genome sequencing and analysis of the model grass Brachypodium distachyon.</title>
        <authorList>
            <consortium name="International Brachypodium Initiative"/>
        </authorList>
    </citation>
    <scope>NUCLEOTIDE SEQUENCE [LARGE SCALE GENOMIC DNA]</scope>
    <source>
        <strain evidence="5 6">Bd21</strain>
    </source>
</reference>
<feature type="region of interest" description="Disordered" evidence="1">
    <location>
        <begin position="817"/>
        <end position="866"/>
    </location>
</feature>
<dbReference type="GO" id="GO:0016104">
    <property type="term" value="P:triterpenoid biosynthetic process"/>
    <property type="evidence" value="ECO:0007669"/>
    <property type="project" value="InterPro"/>
</dbReference>
<dbReference type="InterPro" id="IPR025315">
    <property type="entry name" value="DUF4220"/>
</dbReference>
<organism evidence="5">
    <name type="scientific">Brachypodium distachyon</name>
    <name type="common">Purple false brome</name>
    <name type="synonym">Trachynia distachya</name>
    <dbReference type="NCBI Taxonomy" id="15368"/>
    <lineage>
        <taxon>Eukaryota</taxon>
        <taxon>Viridiplantae</taxon>
        <taxon>Streptophyta</taxon>
        <taxon>Embryophyta</taxon>
        <taxon>Tracheophyta</taxon>
        <taxon>Spermatophyta</taxon>
        <taxon>Magnoliopsida</taxon>
        <taxon>Liliopsida</taxon>
        <taxon>Poales</taxon>
        <taxon>Poaceae</taxon>
        <taxon>BOP clade</taxon>
        <taxon>Pooideae</taxon>
        <taxon>Stipodae</taxon>
        <taxon>Brachypodieae</taxon>
        <taxon>Brachypodium</taxon>
    </lineage>
</organism>
<dbReference type="EnsemblPlants" id="KQJ95492">
    <property type="protein sequence ID" value="KQJ95492"/>
    <property type="gene ID" value="BRADI_3g17507v3"/>
</dbReference>
<evidence type="ECO:0008006" key="8">
    <source>
        <dbReference type="Google" id="ProtNLM"/>
    </source>
</evidence>
<accession>A0A0Q3LSQ3</accession>
<sequence>MHTLFCKHMTDIGQVIGVYDWSGNNPVIPELWILPQFLPIHPGKFWCFCRMVYMPMAYIYGQKIVGPISPTILAIRDELYKEEYSHIDWNKAHSSCAKEELTYPTSRGHNIAFAFLNKLVEPMLSCWPFTKIGERALISLMEHIHYEDENSNYVGLCPINKVLNMICCWIENPNSNSFKQHIPRIHDYLWISEDGMKTKVYSGCQSWETALIVQALCSLNLIEEVAPTLRKAHEFIKYSQVNQNFPSYKNYYRERSKGSWTLSNGENGWSIADTTAEAIKALLMLSDISPDLVGDPIKEERLHDAVDCLLSYVVTVAIYVFCKSWPSSADKKLLTAAILLFIPGILQCFAKPWALQNASFNSLASSDPVHKDANMNREEELENFVEKARIFIMDKDSASVEDKENLSIPKILFVDFTYTYSHRLTNLKSFCVLDDKEAYSSLKEGLSNIFDLLYTRKKTGPVEETDLKCREERGTLLWMISVLVPIPAIILFHISHKKAYNTSDIIITFMLMYSVVVLEYLDGGLIMILYSEWPNTVAQHSIIGHFAHNRRHNKLMSLARRLRCKDLIDEYWSMKPCHSSQNITMLVRQHVQNGWKLYITDAESYREFNDIKGQWTLEHEGCHPSLGWSLEKSFDESILLWHIATDFCFHSMGSSTSLVHGQCREISNYMVHLLFDNPEMLMAGSRKKLFKIACDELEDILKGEEAPVDEDKIAKKVIEKVQSTQGSKGSFSFVQDAWVLAEGLMNLGSAKMWKVIQGVWLEMMCFSAGRCRGYLHAKSLGYGGEYLSYVWLALAHSGMETFPERLQRTKRLHFGKEKTKHLPNRSKYNAAPSTSGMELPNEEERVADQSASRGTEEIIMAAPSASQDDRTVEIVVSQ</sequence>
<dbReference type="EMBL" id="CM000882">
    <property type="protein sequence ID" value="KQJ95492.1"/>
    <property type="molecule type" value="Genomic_DNA"/>
</dbReference>
<dbReference type="InterPro" id="IPR018333">
    <property type="entry name" value="Squalene_cyclase"/>
</dbReference>
<reference evidence="6" key="3">
    <citation type="submission" date="2018-08" db="UniProtKB">
        <authorList>
            <consortium name="EnsemblPlants"/>
        </authorList>
    </citation>
    <scope>IDENTIFICATION</scope>
    <source>
        <strain evidence="6">cv. Bd21</strain>
    </source>
</reference>
<evidence type="ECO:0000256" key="2">
    <source>
        <dbReference type="SAM" id="Phobius"/>
    </source>
</evidence>
<evidence type="ECO:0000259" key="4">
    <source>
        <dbReference type="Pfam" id="PF13968"/>
    </source>
</evidence>
<feature type="domain" description="DUF4220" evidence="4">
    <location>
        <begin position="314"/>
        <end position="575"/>
    </location>
</feature>
<evidence type="ECO:0000313" key="6">
    <source>
        <dbReference type="EnsemblPlants" id="KQJ95492"/>
    </source>
</evidence>
<name>A0A0Q3LSQ3_BRADI</name>
<feature type="domain" description="Squalene cyclase N-terminal" evidence="3">
    <location>
        <begin position="15"/>
        <end position="158"/>
    </location>
</feature>
<keyword evidence="2" id="KW-0812">Transmembrane</keyword>
<dbReference type="AlphaFoldDB" id="A0A0Q3LSQ3"/>
<protein>
    <recommendedName>
        <fullName evidence="8">Terpene cyclase/mutase family member</fullName>
    </recommendedName>
</protein>
<evidence type="ECO:0000313" key="5">
    <source>
        <dbReference type="EMBL" id="KQJ95492.1"/>
    </source>
</evidence>
<feature type="transmembrane region" description="Helical" evidence="2">
    <location>
        <begin position="476"/>
        <end position="494"/>
    </location>
</feature>
<dbReference type="ExpressionAtlas" id="A0A0Q3LSQ3">
    <property type="expression patterns" value="baseline"/>
</dbReference>
<reference evidence="5" key="2">
    <citation type="submission" date="2017-06" db="EMBL/GenBank/DDBJ databases">
        <title>WGS assembly of Brachypodium distachyon.</title>
        <authorList>
            <consortium name="The International Brachypodium Initiative"/>
            <person name="Lucas S."/>
            <person name="Harmon-Smith M."/>
            <person name="Lail K."/>
            <person name="Tice H."/>
            <person name="Grimwood J."/>
            <person name="Bruce D."/>
            <person name="Barry K."/>
            <person name="Shu S."/>
            <person name="Lindquist E."/>
            <person name="Wang M."/>
            <person name="Pitluck S."/>
            <person name="Vogel J.P."/>
            <person name="Garvin D.F."/>
            <person name="Mockler T.C."/>
            <person name="Schmutz J."/>
            <person name="Rokhsar D."/>
            <person name="Bevan M.W."/>
        </authorList>
    </citation>
    <scope>NUCLEOTIDE SEQUENCE</scope>
    <source>
        <strain evidence="5">Bd21</strain>
    </source>
</reference>
<dbReference type="SUPFAM" id="SSF48239">
    <property type="entry name" value="Terpenoid cyclases/Protein prenyltransferases"/>
    <property type="match status" value="2"/>
</dbReference>
<dbReference type="GO" id="GO:0016866">
    <property type="term" value="F:intramolecular transferase activity"/>
    <property type="evidence" value="ECO:0007669"/>
    <property type="project" value="InterPro"/>
</dbReference>
<dbReference type="InterPro" id="IPR032697">
    <property type="entry name" value="SQ_cyclase_N"/>
</dbReference>
<dbReference type="GO" id="GO:0005811">
    <property type="term" value="C:lipid droplet"/>
    <property type="evidence" value="ECO:0007669"/>
    <property type="project" value="InterPro"/>
</dbReference>
<dbReference type="Pfam" id="PF04578">
    <property type="entry name" value="DUF594"/>
    <property type="match status" value="1"/>
</dbReference>
<dbReference type="InterPro" id="IPR008930">
    <property type="entry name" value="Terpenoid_cyclase/PrenylTrfase"/>
</dbReference>
<dbReference type="Pfam" id="PF13249">
    <property type="entry name" value="SQHop_cyclase_N"/>
    <property type="match status" value="1"/>
</dbReference>
<proteinExistence type="predicted"/>
<dbReference type="InterPro" id="IPR007658">
    <property type="entry name" value="DUF594"/>
</dbReference>